<dbReference type="AlphaFoldDB" id="A0AAN7HGJ9"/>
<evidence type="ECO:0000259" key="1">
    <source>
        <dbReference type="Pfam" id="PF13449"/>
    </source>
</evidence>
<accession>A0AAN7HGJ9</accession>
<proteinExistence type="predicted"/>
<sequence length="547" mass="59719">MVSLKRLTVVGFASQAAGRSIKRTPSPVASVDCNGQTYTYEGLAGFGSLPSDARDQYGDTISIGSSMAIKEWRRFGDRYEGTMYGLPDRGWNTNGTQNTIPRVHIFNLSFTVTAATVSHPSGPNVEFKYQRTILLSGPDGKPMTGLDPDFIGGLAYPGFPSMPATTYPGDGFGGSGPGDRRISIDAEGLVVEDDGSFWISDEYGPFLYRFDTNGQMTAAIQPPDALLPVRNGIVSFNSNTPPIYNSSMIPSPVDPIHGRQNNQGFEGLTISPDGKTLWAMLQSATEQDGGASSSTRRNTRLLKYNLNRRVKDGVEVRYEAEYVVPLPTYENDKGEIRVAAQSEIHYVSDTQMFVLARDSDAGRGQGDALSRYRHVDIVDISGATNIKGPRFDDMQHGNITVGGISNPSDELVAGITPSKLCPFIDYNINAELNKFKTAEGDVVHNGEPVNLGLLNEKWEALALVPVINNGEGKSKEKSKSKSCYEKSENNEYYLFTLSDNDFITNDGYANFGKIHFVDDSATVPFLNSQALVFKITLPRAQRKQVAC</sequence>
<dbReference type="InterPro" id="IPR027372">
    <property type="entry name" value="Phytase-like_dom"/>
</dbReference>
<evidence type="ECO:0000313" key="3">
    <source>
        <dbReference type="Proteomes" id="UP001303647"/>
    </source>
</evidence>
<reference evidence="2" key="2">
    <citation type="submission" date="2023-05" db="EMBL/GenBank/DDBJ databases">
        <authorList>
            <consortium name="Lawrence Berkeley National Laboratory"/>
            <person name="Steindorff A."/>
            <person name="Hensen N."/>
            <person name="Bonometti L."/>
            <person name="Westerberg I."/>
            <person name="Brannstrom I.O."/>
            <person name="Guillou S."/>
            <person name="Cros-Aarteil S."/>
            <person name="Calhoun S."/>
            <person name="Haridas S."/>
            <person name="Kuo A."/>
            <person name="Mondo S."/>
            <person name="Pangilinan J."/>
            <person name="Riley R."/>
            <person name="Labutti K."/>
            <person name="Andreopoulos B."/>
            <person name="Lipzen A."/>
            <person name="Chen C."/>
            <person name="Yanf M."/>
            <person name="Daum C."/>
            <person name="Ng V."/>
            <person name="Clum A."/>
            <person name="Ohm R."/>
            <person name="Martin F."/>
            <person name="Silar P."/>
            <person name="Natvig D."/>
            <person name="Lalanne C."/>
            <person name="Gautier V."/>
            <person name="Ament-Velasquez S.L."/>
            <person name="Kruys A."/>
            <person name="Hutchinson M.I."/>
            <person name="Powell A.J."/>
            <person name="Barry K."/>
            <person name="Miller A.N."/>
            <person name="Grigoriev I.V."/>
            <person name="Debuchy R."/>
            <person name="Gladieux P."/>
            <person name="Thoren M.H."/>
            <person name="Johannesson H."/>
        </authorList>
    </citation>
    <scope>NUCLEOTIDE SEQUENCE</scope>
    <source>
        <strain evidence="2">CBS 359.72</strain>
    </source>
</reference>
<reference evidence="2" key="1">
    <citation type="journal article" date="2023" name="Mol. Phylogenet. Evol.">
        <title>Genome-scale phylogeny and comparative genomics of the fungal order Sordariales.</title>
        <authorList>
            <person name="Hensen N."/>
            <person name="Bonometti L."/>
            <person name="Westerberg I."/>
            <person name="Brannstrom I.O."/>
            <person name="Guillou S."/>
            <person name="Cros-Aarteil S."/>
            <person name="Calhoun S."/>
            <person name="Haridas S."/>
            <person name="Kuo A."/>
            <person name="Mondo S."/>
            <person name="Pangilinan J."/>
            <person name="Riley R."/>
            <person name="LaButti K."/>
            <person name="Andreopoulos B."/>
            <person name="Lipzen A."/>
            <person name="Chen C."/>
            <person name="Yan M."/>
            <person name="Daum C."/>
            <person name="Ng V."/>
            <person name="Clum A."/>
            <person name="Steindorff A."/>
            <person name="Ohm R.A."/>
            <person name="Martin F."/>
            <person name="Silar P."/>
            <person name="Natvig D.O."/>
            <person name="Lalanne C."/>
            <person name="Gautier V."/>
            <person name="Ament-Velasquez S.L."/>
            <person name="Kruys A."/>
            <person name="Hutchinson M.I."/>
            <person name="Powell A.J."/>
            <person name="Barry K."/>
            <person name="Miller A.N."/>
            <person name="Grigoriev I.V."/>
            <person name="Debuchy R."/>
            <person name="Gladieux P."/>
            <person name="Hiltunen Thoren M."/>
            <person name="Johannesson H."/>
        </authorList>
    </citation>
    <scope>NUCLEOTIDE SEQUENCE</scope>
    <source>
        <strain evidence="2">CBS 359.72</strain>
    </source>
</reference>
<dbReference type="Proteomes" id="UP001303647">
    <property type="component" value="Unassembled WGS sequence"/>
</dbReference>
<organism evidence="2 3">
    <name type="scientific">Corynascus novoguineensis</name>
    <dbReference type="NCBI Taxonomy" id="1126955"/>
    <lineage>
        <taxon>Eukaryota</taxon>
        <taxon>Fungi</taxon>
        <taxon>Dikarya</taxon>
        <taxon>Ascomycota</taxon>
        <taxon>Pezizomycotina</taxon>
        <taxon>Sordariomycetes</taxon>
        <taxon>Sordariomycetidae</taxon>
        <taxon>Sordariales</taxon>
        <taxon>Chaetomiaceae</taxon>
        <taxon>Corynascus</taxon>
    </lineage>
</organism>
<dbReference type="PANTHER" id="PTHR37957">
    <property type="entry name" value="BLR7070 PROTEIN"/>
    <property type="match status" value="1"/>
</dbReference>
<dbReference type="SUPFAM" id="SSF63829">
    <property type="entry name" value="Calcium-dependent phosphotriesterase"/>
    <property type="match status" value="1"/>
</dbReference>
<dbReference type="PANTHER" id="PTHR37957:SF1">
    <property type="entry name" value="PHYTASE-LIKE DOMAIN-CONTAINING PROTEIN"/>
    <property type="match status" value="1"/>
</dbReference>
<dbReference type="Pfam" id="PF13449">
    <property type="entry name" value="Phytase-like"/>
    <property type="match status" value="1"/>
</dbReference>
<keyword evidence="3" id="KW-1185">Reference proteome</keyword>
<name>A0AAN7HGJ9_9PEZI</name>
<feature type="domain" description="Phytase-like" evidence="1">
    <location>
        <begin position="128"/>
        <end position="388"/>
    </location>
</feature>
<dbReference type="EMBL" id="MU857730">
    <property type="protein sequence ID" value="KAK4244622.1"/>
    <property type="molecule type" value="Genomic_DNA"/>
</dbReference>
<protein>
    <submittedName>
        <fullName evidence="2">Esterase-like activity of phytase-domain-containing protein</fullName>
    </submittedName>
</protein>
<comment type="caution">
    <text evidence="2">The sequence shown here is derived from an EMBL/GenBank/DDBJ whole genome shotgun (WGS) entry which is preliminary data.</text>
</comment>
<evidence type="ECO:0000313" key="2">
    <source>
        <dbReference type="EMBL" id="KAK4244622.1"/>
    </source>
</evidence>
<gene>
    <name evidence="2" type="ORF">C7999DRAFT_43728</name>
</gene>